<evidence type="ECO:0000256" key="2">
    <source>
        <dbReference type="ARBA" id="ARBA00022729"/>
    </source>
</evidence>
<dbReference type="InterPro" id="IPR011250">
    <property type="entry name" value="OMP/PagP_B-barrel"/>
</dbReference>
<protein>
    <submittedName>
        <fullName evidence="5">OOP family OmpA-OmpF porin</fullName>
    </submittedName>
</protein>
<dbReference type="InterPro" id="IPR027385">
    <property type="entry name" value="Beta-barrel_OMP"/>
</dbReference>
<feature type="signal peptide" evidence="3">
    <location>
        <begin position="1"/>
        <end position="22"/>
    </location>
</feature>
<evidence type="ECO:0000313" key="5">
    <source>
        <dbReference type="EMBL" id="MBB3117188.1"/>
    </source>
</evidence>
<dbReference type="EMBL" id="JACHXD010000001">
    <property type="protein sequence ID" value="MBB3117188.1"/>
    <property type="molecule type" value="Genomic_DNA"/>
</dbReference>
<dbReference type="SUPFAM" id="SSF56925">
    <property type="entry name" value="OMPA-like"/>
    <property type="match status" value="1"/>
</dbReference>
<dbReference type="RefSeq" id="WP_183439176.1">
    <property type="nucleotide sequence ID" value="NZ_JACHXD010000001.1"/>
</dbReference>
<sequence length="194" mass="20616">MKKTVLALIATAATLGAVTAHAAEPGPYIGIGGVYNKNQYNIANDTTGGDKKSNEFGGKIFGGYQIDKMFAVEAGYTQFGKEKYNYSLGADKGSVEAKAKSFYIAGKAAYPINEQFSVFGKLGVGRNKNDVNAAGLAANLNNSGNKTALYAAIGAEYMVTPKLGLEVSYERYGKNKTDQGRKNGAFGFGARYHF</sequence>
<proteinExistence type="predicted"/>
<feature type="domain" description="Outer membrane protein beta-barrel" evidence="4">
    <location>
        <begin position="9"/>
        <end position="194"/>
    </location>
</feature>
<feature type="chain" id="PRO_5031117747" evidence="3">
    <location>
        <begin position="23"/>
        <end position="194"/>
    </location>
</feature>
<dbReference type="AlphaFoldDB" id="A0A7W5FSG2"/>
<gene>
    <name evidence="5" type="ORF">FHS03_000207</name>
</gene>
<evidence type="ECO:0000256" key="3">
    <source>
        <dbReference type="SAM" id="SignalP"/>
    </source>
</evidence>
<dbReference type="Pfam" id="PF13505">
    <property type="entry name" value="OMP_b-brl"/>
    <property type="match status" value="1"/>
</dbReference>
<name>A0A7W5FSG2_9BURK</name>
<accession>A0A7W5FSG2</accession>
<comment type="caution">
    <text evidence="5">The sequence shown here is derived from an EMBL/GenBank/DDBJ whole genome shotgun (WGS) entry which is preliminary data.</text>
</comment>
<organism evidence="5 6">
    <name type="scientific">Pseudoduganella violacea</name>
    <dbReference type="NCBI Taxonomy" id="1715466"/>
    <lineage>
        <taxon>Bacteria</taxon>
        <taxon>Pseudomonadati</taxon>
        <taxon>Pseudomonadota</taxon>
        <taxon>Betaproteobacteria</taxon>
        <taxon>Burkholderiales</taxon>
        <taxon>Oxalobacteraceae</taxon>
        <taxon>Telluria group</taxon>
        <taxon>Pseudoduganella</taxon>
    </lineage>
</organism>
<dbReference type="Proteomes" id="UP000541535">
    <property type="component" value="Unassembled WGS sequence"/>
</dbReference>
<evidence type="ECO:0000259" key="4">
    <source>
        <dbReference type="Pfam" id="PF13505"/>
    </source>
</evidence>
<dbReference type="Gene3D" id="2.40.160.20">
    <property type="match status" value="1"/>
</dbReference>
<evidence type="ECO:0000256" key="1">
    <source>
        <dbReference type="ARBA" id="ARBA00004442"/>
    </source>
</evidence>
<evidence type="ECO:0000313" key="6">
    <source>
        <dbReference type="Proteomes" id="UP000541535"/>
    </source>
</evidence>
<keyword evidence="6" id="KW-1185">Reference proteome</keyword>
<dbReference type="GO" id="GO:0009279">
    <property type="term" value="C:cell outer membrane"/>
    <property type="evidence" value="ECO:0007669"/>
    <property type="project" value="UniProtKB-SubCell"/>
</dbReference>
<reference evidence="5 6" key="1">
    <citation type="submission" date="2020-08" db="EMBL/GenBank/DDBJ databases">
        <title>Genomic Encyclopedia of Type Strains, Phase III (KMG-III): the genomes of soil and plant-associated and newly described type strains.</title>
        <authorList>
            <person name="Whitman W."/>
        </authorList>
    </citation>
    <scope>NUCLEOTIDE SEQUENCE [LARGE SCALE GENOMIC DNA]</scope>
    <source>
        <strain evidence="5 6">CECT 8897</strain>
    </source>
</reference>
<comment type="subcellular location">
    <subcellularLocation>
        <location evidence="1">Cell outer membrane</location>
    </subcellularLocation>
</comment>
<keyword evidence="2 3" id="KW-0732">Signal</keyword>